<keyword evidence="1" id="KW-0812">Transmembrane</keyword>
<dbReference type="EMBL" id="LAZR01000122">
    <property type="protein sequence ID" value="KKN89174.1"/>
    <property type="molecule type" value="Genomic_DNA"/>
</dbReference>
<feature type="transmembrane region" description="Helical" evidence="1">
    <location>
        <begin position="92"/>
        <end position="122"/>
    </location>
</feature>
<reference evidence="3" key="1">
    <citation type="journal article" date="2015" name="Nature">
        <title>Complex archaea that bridge the gap between prokaryotes and eukaryotes.</title>
        <authorList>
            <person name="Spang A."/>
            <person name="Saw J.H."/>
            <person name="Jorgensen S.L."/>
            <person name="Zaremba-Niedzwiedzka K."/>
            <person name="Martijn J."/>
            <person name="Lind A.E."/>
            <person name="van Eijk R."/>
            <person name="Schleper C."/>
            <person name="Guy L."/>
            <person name="Ettema T.J."/>
        </authorList>
    </citation>
    <scope>NUCLEOTIDE SEQUENCE</scope>
</reference>
<keyword evidence="1" id="KW-0472">Membrane</keyword>
<dbReference type="Pfam" id="PF07331">
    <property type="entry name" value="TctB"/>
    <property type="match status" value="1"/>
</dbReference>
<dbReference type="AlphaFoldDB" id="A0A0F9UBY4"/>
<comment type="caution">
    <text evidence="3">The sequence shown here is derived from an EMBL/GenBank/DDBJ whole genome shotgun (WGS) entry which is preliminary data.</text>
</comment>
<feature type="transmembrane region" description="Helical" evidence="1">
    <location>
        <begin position="134"/>
        <end position="156"/>
    </location>
</feature>
<evidence type="ECO:0000313" key="3">
    <source>
        <dbReference type="EMBL" id="KKN89174.1"/>
    </source>
</evidence>
<sequence length="165" mass="17574">MAVLKKPHDLPGTIAAALFIGLGVVLILQTGRMTPMGSVFPITISAAMIVFSAILILRNFVIAARRPSVEAADETASETDTTQGSMPRRIGFLVAMAAWVVLIPILGFFVASLIAFFAIMAVASHERITLREGAALGVMGVAILTGFYLIMAKVLLIPMPRGLFF</sequence>
<evidence type="ECO:0000259" key="2">
    <source>
        <dbReference type="Pfam" id="PF07331"/>
    </source>
</evidence>
<dbReference type="InterPro" id="IPR009936">
    <property type="entry name" value="DUF1468"/>
</dbReference>
<organism evidence="3">
    <name type="scientific">marine sediment metagenome</name>
    <dbReference type="NCBI Taxonomy" id="412755"/>
    <lineage>
        <taxon>unclassified sequences</taxon>
        <taxon>metagenomes</taxon>
        <taxon>ecological metagenomes</taxon>
    </lineage>
</organism>
<feature type="transmembrane region" description="Helical" evidence="1">
    <location>
        <begin position="12"/>
        <end position="31"/>
    </location>
</feature>
<name>A0A0F9UBY4_9ZZZZ</name>
<keyword evidence="1" id="KW-1133">Transmembrane helix</keyword>
<gene>
    <name evidence="3" type="ORF">LCGC14_0241720</name>
</gene>
<feature type="domain" description="DUF1468" evidence="2">
    <location>
        <begin position="14"/>
        <end position="160"/>
    </location>
</feature>
<feature type="transmembrane region" description="Helical" evidence="1">
    <location>
        <begin position="37"/>
        <end position="57"/>
    </location>
</feature>
<proteinExistence type="predicted"/>
<accession>A0A0F9UBY4</accession>
<evidence type="ECO:0000256" key="1">
    <source>
        <dbReference type="SAM" id="Phobius"/>
    </source>
</evidence>
<protein>
    <recommendedName>
        <fullName evidence="2">DUF1468 domain-containing protein</fullName>
    </recommendedName>
</protein>